<dbReference type="InterPro" id="IPR000524">
    <property type="entry name" value="Tscrpt_reg_HTH_GntR"/>
</dbReference>
<dbReference type="InterPro" id="IPR011711">
    <property type="entry name" value="GntR_C"/>
</dbReference>
<dbReference type="PROSITE" id="PS50949">
    <property type="entry name" value="HTH_GNTR"/>
    <property type="match status" value="1"/>
</dbReference>
<dbReference type="PANTHER" id="PTHR43537">
    <property type="entry name" value="TRANSCRIPTIONAL REGULATOR, GNTR FAMILY"/>
    <property type="match status" value="1"/>
</dbReference>
<protein>
    <submittedName>
        <fullName evidence="5">GntR family transcriptional regulator</fullName>
    </submittedName>
</protein>
<dbReference type="InterPro" id="IPR008920">
    <property type="entry name" value="TF_FadR/GntR_C"/>
</dbReference>
<dbReference type="Gene3D" id="1.10.10.10">
    <property type="entry name" value="Winged helix-like DNA-binding domain superfamily/Winged helix DNA-binding domain"/>
    <property type="match status" value="1"/>
</dbReference>
<dbReference type="SMART" id="SM00345">
    <property type="entry name" value="HTH_GNTR"/>
    <property type="match status" value="1"/>
</dbReference>
<evidence type="ECO:0000256" key="1">
    <source>
        <dbReference type="ARBA" id="ARBA00023015"/>
    </source>
</evidence>
<proteinExistence type="predicted"/>
<dbReference type="InterPro" id="IPR036388">
    <property type="entry name" value="WH-like_DNA-bd_sf"/>
</dbReference>
<evidence type="ECO:0000259" key="4">
    <source>
        <dbReference type="PROSITE" id="PS50949"/>
    </source>
</evidence>
<dbReference type="RefSeq" id="WP_267949560.1">
    <property type="nucleotide sequence ID" value="NZ_JBEQNA010000011.1"/>
</dbReference>
<sequence length="209" mass="23093">MAASGRERAYQFLKDSYLSDPERQGGFINEQEVASLIGVSRTPIREALLLLSAEDLVQLIPKRGAYVAPMSGRELSELMEMRGMVERHAAEQALRRGAAPVGPMEDALRHQEELTVPEEARTFIDWDHRFHSALVASTGNDMLIKFYDGLRARQVRAGMVALFSTQDRYASVLDEHTVILDALRSGDEAAAAAAIDSHLDATLKVLLES</sequence>
<name>A0ABV1ZXP7_9ACTN</name>
<keyword evidence="6" id="KW-1185">Reference proteome</keyword>
<feature type="domain" description="HTH gntR-type" evidence="4">
    <location>
        <begin position="3"/>
        <end position="70"/>
    </location>
</feature>
<dbReference type="Proteomes" id="UP001432401">
    <property type="component" value="Unassembled WGS sequence"/>
</dbReference>
<evidence type="ECO:0000256" key="2">
    <source>
        <dbReference type="ARBA" id="ARBA00023125"/>
    </source>
</evidence>
<dbReference type="SUPFAM" id="SSF46785">
    <property type="entry name" value="Winged helix' DNA-binding domain"/>
    <property type="match status" value="1"/>
</dbReference>
<dbReference type="SMART" id="SM00895">
    <property type="entry name" value="FCD"/>
    <property type="match status" value="1"/>
</dbReference>
<dbReference type="SUPFAM" id="SSF48008">
    <property type="entry name" value="GntR ligand-binding domain-like"/>
    <property type="match status" value="1"/>
</dbReference>
<evidence type="ECO:0000313" key="5">
    <source>
        <dbReference type="EMBL" id="MES0835684.1"/>
    </source>
</evidence>
<dbReference type="InterPro" id="IPR036390">
    <property type="entry name" value="WH_DNA-bd_sf"/>
</dbReference>
<evidence type="ECO:0000313" key="6">
    <source>
        <dbReference type="Proteomes" id="UP001432401"/>
    </source>
</evidence>
<evidence type="ECO:0000256" key="3">
    <source>
        <dbReference type="ARBA" id="ARBA00023163"/>
    </source>
</evidence>
<dbReference type="Pfam" id="PF00392">
    <property type="entry name" value="GntR"/>
    <property type="match status" value="1"/>
</dbReference>
<keyword evidence="3" id="KW-0804">Transcription</keyword>
<dbReference type="Pfam" id="PF07729">
    <property type="entry name" value="FCD"/>
    <property type="match status" value="1"/>
</dbReference>
<dbReference type="Gene3D" id="1.20.120.530">
    <property type="entry name" value="GntR ligand-binding domain-like"/>
    <property type="match status" value="1"/>
</dbReference>
<dbReference type="EMBL" id="JBEQNB010000009">
    <property type="protein sequence ID" value="MES0835684.1"/>
    <property type="molecule type" value="Genomic_DNA"/>
</dbReference>
<reference evidence="5 6" key="1">
    <citation type="submission" date="2024-06" db="EMBL/GenBank/DDBJ databases">
        <authorList>
            <person name="Bataeva Y.V."/>
            <person name="Grigorian L.N."/>
            <person name="Solomentsev V.I."/>
        </authorList>
    </citation>
    <scope>NUCLEOTIDE SEQUENCE [LARGE SCALE GENOMIC DNA]</scope>
    <source>
        <strain evidence="6">SCPM-O-B-12605 (RCAM04882)</strain>
    </source>
</reference>
<gene>
    <name evidence="5" type="ORF">ABUK86_18040</name>
</gene>
<comment type="caution">
    <text evidence="5">The sequence shown here is derived from an EMBL/GenBank/DDBJ whole genome shotgun (WGS) entry which is preliminary data.</text>
</comment>
<keyword evidence="1" id="KW-0805">Transcription regulation</keyword>
<accession>A0ABV1ZXP7</accession>
<organism evidence="5 6">
    <name type="scientific">Nocardiopsis tropica</name>
    <dbReference type="NCBI Taxonomy" id="109330"/>
    <lineage>
        <taxon>Bacteria</taxon>
        <taxon>Bacillati</taxon>
        <taxon>Actinomycetota</taxon>
        <taxon>Actinomycetes</taxon>
        <taxon>Streptosporangiales</taxon>
        <taxon>Nocardiopsidaceae</taxon>
        <taxon>Nocardiopsis</taxon>
    </lineage>
</organism>
<dbReference type="PANTHER" id="PTHR43537:SF24">
    <property type="entry name" value="GLUCONATE OPERON TRANSCRIPTIONAL REPRESSOR"/>
    <property type="match status" value="1"/>
</dbReference>
<keyword evidence="2" id="KW-0238">DNA-binding</keyword>